<accession>A0A7S6VXV2</accession>
<dbReference type="RefSeq" id="WP_180045592.1">
    <property type="nucleotide sequence ID" value="NZ_CP048659.1"/>
</dbReference>
<evidence type="ECO:0000256" key="1">
    <source>
        <dbReference type="ARBA" id="ARBA00022679"/>
    </source>
</evidence>
<keyword evidence="1 4" id="KW-0808">Transferase</keyword>
<dbReference type="InterPro" id="IPR051016">
    <property type="entry name" value="Diverse_Substrate_AcTransf"/>
</dbReference>
<dbReference type="PANTHER" id="PTHR10545:SF42">
    <property type="entry name" value="ACETYLTRANSFERASE"/>
    <property type="match status" value="1"/>
</dbReference>
<keyword evidence="2" id="KW-0012">Acyltransferase</keyword>
<dbReference type="GO" id="GO:0008080">
    <property type="term" value="F:N-acetyltransferase activity"/>
    <property type="evidence" value="ECO:0007669"/>
    <property type="project" value="TreeGrafter"/>
</dbReference>
<proteinExistence type="predicted"/>
<protein>
    <submittedName>
        <fullName evidence="4">GNAT family N-acetyltransferase</fullName>
    </submittedName>
</protein>
<gene>
    <name evidence="4" type="ORF">G0028_13095</name>
</gene>
<keyword evidence="5" id="KW-1185">Reference proteome</keyword>
<name>A0A7S6VXV2_9GAMM</name>
<dbReference type="InterPro" id="IPR016181">
    <property type="entry name" value="Acyl_CoA_acyltransferase"/>
</dbReference>
<dbReference type="PROSITE" id="PS51186">
    <property type="entry name" value="GNAT"/>
    <property type="match status" value="1"/>
</dbReference>
<sequence>MISIQPLQHLHFNQWLALWQSYLKFYKAEMSRIQSITSWNRITNPAQQDLFGFGIFKEDQLVGFVHLVSHLSTWTSLPYCYLQDLYVDENYRQQGLARQLIEYVYAYCQEDFDRVYWLTHETNQTAQYLYDRIASKTGFIQYKKSL</sequence>
<evidence type="ECO:0000313" key="5">
    <source>
        <dbReference type="Proteomes" id="UP000593966"/>
    </source>
</evidence>
<feature type="domain" description="N-acetyltransferase" evidence="3">
    <location>
        <begin position="2"/>
        <end position="146"/>
    </location>
</feature>
<organism evidence="4 5">
    <name type="scientific">Acinetobacter piscicola</name>
    <dbReference type="NCBI Taxonomy" id="2006115"/>
    <lineage>
        <taxon>Bacteria</taxon>
        <taxon>Pseudomonadati</taxon>
        <taxon>Pseudomonadota</taxon>
        <taxon>Gammaproteobacteria</taxon>
        <taxon>Moraxellales</taxon>
        <taxon>Moraxellaceae</taxon>
        <taxon>Acinetobacter</taxon>
    </lineage>
</organism>
<evidence type="ECO:0000256" key="2">
    <source>
        <dbReference type="ARBA" id="ARBA00023315"/>
    </source>
</evidence>
<dbReference type="CDD" id="cd04301">
    <property type="entry name" value="NAT_SF"/>
    <property type="match status" value="1"/>
</dbReference>
<dbReference type="InterPro" id="IPR000182">
    <property type="entry name" value="GNAT_dom"/>
</dbReference>
<dbReference type="EMBL" id="CP048659">
    <property type="protein sequence ID" value="QOW46757.1"/>
    <property type="molecule type" value="Genomic_DNA"/>
</dbReference>
<dbReference type="Pfam" id="PF00583">
    <property type="entry name" value="Acetyltransf_1"/>
    <property type="match status" value="1"/>
</dbReference>
<dbReference type="PANTHER" id="PTHR10545">
    <property type="entry name" value="DIAMINE N-ACETYLTRANSFERASE"/>
    <property type="match status" value="1"/>
</dbReference>
<evidence type="ECO:0000313" key="4">
    <source>
        <dbReference type="EMBL" id="QOW46757.1"/>
    </source>
</evidence>
<dbReference type="SUPFAM" id="SSF55729">
    <property type="entry name" value="Acyl-CoA N-acyltransferases (Nat)"/>
    <property type="match status" value="1"/>
</dbReference>
<dbReference type="AlphaFoldDB" id="A0A7S6VXV2"/>
<dbReference type="Gene3D" id="3.40.630.30">
    <property type="match status" value="1"/>
</dbReference>
<dbReference type="Proteomes" id="UP000593966">
    <property type="component" value="Chromosome"/>
</dbReference>
<reference evidence="4 5" key="1">
    <citation type="submission" date="2020-02" db="EMBL/GenBank/DDBJ databases">
        <title>Tigecycline-resistant Acinetobacter species from pigs and migratory birds.</title>
        <authorList>
            <person name="Chen C."/>
            <person name="Sun J."/>
            <person name="Liao X.-P."/>
            <person name="Liu Y.-H."/>
        </authorList>
    </citation>
    <scope>NUCLEOTIDE SEQUENCE [LARGE SCALE GENOMIC DNA]</scope>
    <source>
        <strain evidence="4 5">YH12207_T</strain>
    </source>
</reference>
<evidence type="ECO:0000259" key="3">
    <source>
        <dbReference type="PROSITE" id="PS51186"/>
    </source>
</evidence>